<organism evidence="2 3">
    <name type="scientific">Veillonella absiana</name>
    <dbReference type="NCBI Taxonomy" id="3079305"/>
    <lineage>
        <taxon>Bacteria</taxon>
        <taxon>Bacillati</taxon>
        <taxon>Bacillota</taxon>
        <taxon>Negativicutes</taxon>
        <taxon>Veillonellales</taxon>
        <taxon>Veillonellaceae</taxon>
        <taxon>Veillonella</taxon>
    </lineage>
</organism>
<evidence type="ECO:0000313" key="2">
    <source>
        <dbReference type="EMBL" id="MDV5087823.1"/>
    </source>
</evidence>
<dbReference type="InterPro" id="IPR003781">
    <property type="entry name" value="CoA-bd"/>
</dbReference>
<dbReference type="SMART" id="SM00881">
    <property type="entry name" value="CoA_binding"/>
    <property type="match status" value="1"/>
</dbReference>
<reference evidence="2 3" key="1">
    <citation type="submission" date="2023-10" db="EMBL/GenBank/DDBJ databases">
        <title>Veillonella sp. nov., isolated from a pig farm feces dump.</title>
        <authorList>
            <person name="Chang Y.-H."/>
        </authorList>
    </citation>
    <scope>NUCLEOTIDE SEQUENCE [LARGE SCALE GENOMIC DNA]</scope>
    <source>
        <strain evidence="2 3">YH-vei2233</strain>
    </source>
</reference>
<dbReference type="EMBL" id="JAWJZB010000003">
    <property type="protein sequence ID" value="MDV5087823.1"/>
    <property type="molecule type" value="Genomic_DNA"/>
</dbReference>
<dbReference type="PANTHER" id="PTHR33303:SF2">
    <property type="entry name" value="COA-BINDING DOMAIN-CONTAINING PROTEIN"/>
    <property type="match status" value="1"/>
</dbReference>
<proteinExistence type="predicted"/>
<dbReference type="SUPFAM" id="SSF51735">
    <property type="entry name" value="NAD(P)-binding Rossmann-fold domains"/>
    <property type="match status" value="1"/>
</dbReference>
<sequence>MTIQQVLDQKVWAVIGATHKTDKFGYKIYKHLKNHGYEVYPVNPNIDSIDGDKCYSSLTDLPVVPNVVDFVVPEKVGLAAVDECKVLGIPTVWLQPGADKPAVVKKATEVGLNVIEDCVLVQLP</sequence>
<feature type="domain" description="CoA-binding" evidence="1">
    <location>
        <begin position="6"/>
        <end position="98"/>
    </location>
</feature>
<accession>A0ABU3Z7D2</accession>
<gene>
    <name evidence="2" type="ORF">RVY80_03045</name>
</gene>
<evidence type="ECO:0000259" key="1">
    <source>
        <dbReference type="SMART" id="SM00881"/>
    </source>
</evidence>
<dbReference type="Gene3D" id="3.40.50.720">
    <property type="entry name" value="NAD(P)-binding Rossmann-like Domain"/>
    <property type="match status" value="1"/>
</dbReference>
<dbReference type="PANTHER" id="PTHR33303">
    <property type="entry name" value="CYTOPLASMIC PROTEIN-RELATED"/>
    <property type="match status" value="1"/>
</dbReference>
<dbReference type="Pfam" id="PF13380">
    <property type="entry name" value="CoA_binding_2"/>
    <property type="match status" value="1"/>
</dbReference>
<evidence type="ECO:0000313" key="3">
    <source>
        <dbReference type="Proteomes" id="UP001272515"/>
    </source>
</evidence>
<dbReference type="InterPro" id="IPR036291">
    <property type="entry name" value="NAD(P)-bd_dom_sf"/>
</dbReference>
<protein>
    <submittedName>
        <fullName evidence="2">CoA-binding protein</fullName>
    </submittedName>
</protein>
<dbReference type="Proteomes" id="UP001272515">
    <property type="component" value="Unassembled WGS sequence"/>
</dbReference>
<keyword evidence="3" id="KW-1185">Reference proteome</keyword>
<name>A0ABU3Z7D2_9FIRM</name>
<dbReference type="RefSeq" id="WP_295188591.1">
    <property type="nucleotide sequence ID" value="NZ_JAWJZA010000001.1"/>
</dbReference>
<comment type="caution">
    <text evidence="2">The sequence shown here is derived from an EMBL/GenBank/DDBJ whole genome shotgun (WGS) entry which is preliminary data.</text>
</comment>